<keyword evidence="3" id="KW-1185">Reference proteome</keyword>
<dbReference type="OrthoDB" id="9973882at2"/>
<organism evidence="2 3">
    <name type="scientific">Afifella marina DSM 2698</name>
    <dbReference type="NCBI Taxonomy" id="1120955"/>
    <lineage>
        <taxon>Bacteria</taxon>
        <taxon>Pseudomonadati</taxon>
        <taxon>Pseudomonadota</taxon>
        <taxon>Alphaproteobacteria</taxon>
        <taxon>Hyphomicrobiales</taxon>
        <taxon>Afifellaceae</taxon>
        <taxon>Afifella</taxon>
    </lineage>
</organism>
<name>A0A1G5MZX7_AFIMA</name>
<gene>
    <name evidence="2" type="ORF">SAMN03080610_01287</name>
</gene>
<evidence type="ECO:0000256" key="1">
    <source>
        <dbReference type="SAM" id="Phobius"/>
    </source>
</evidence>
<evidence type="ECO:0000313" key="2">
    <source>
        <dbReference type="EMBL" id="SCZ30727.1"/>
    </source>
</evidence>
<feature type="transmembrane region" description="Helical" evidence="1">
    <location>
        <begin position="62"/>
        <end position="83"/>
    </location>
</feature>
<reference evidence="2 3" key="1">
    <citation type="submission" date="2016-10" db="EMBL/GenBank/DDBJ databases">
        <authorList>
            <person name="de Groot N.N."/>
        </authorList>
    </citation>
    <scope>NUCLEOTIDE SEQUENCE [LARGE SCALE GENOMIC DNA]</scope>
    <source>
        <strain evidence="2 3">DSM 2698</strain>
    </source>
</reference>
<proteinExistence type="predicted"/>
<dbReference type="EMBL" id="FMVW01000002">
    <property type="protein sequence ID" value="SCZ30727.1"/>
    <property type="molecule type" value="Genomic_DNA"/>
</dbReference>
<evidence type="ECO:0000313" key="3">
    <source>
        <dbReference type="Proteomes" id="UP000199347"/>
    </source>
</evidence>
<dbReference type="Proteomes" id="UP000199347">
    <property type="component" value="Unassembled WGS sequence"/>
</dbReference>
<keyword evidence="1" id="KW-1133">Transmembrane helix</keyword>
<dbReference type="AlphaFoldDB" id="A0A1G5MZX7"/>
<feature type="transmembrane region" description="Helical" evidence="1">
    <location>
        <begin position="30"/>
        <end position="50"/>
    </location>
</feature>
<dbReference type="RefSeq" id="WP_139163708.1">
    <property type="nucleotide sequence ID" value="NZ_FMVW01000002.1"/>
</dbReference>
<feature type="transmembrane region" description="Helical" evidence="1">
    <location>
        <begin position="89"/>
        <end position="109"/>
    </location>
</feature>
<sequence>MTKMLIMAARVLALVALALGAAWWFGYYELPIHLHMTFGGLFVLTLWALALKVMPVSKGVAAGAFLLGLALPLVGLAQLHMPIASAPWLLKLVHVVVALAAIGIAEAAAKRAKLVSNA</sequence>
<accession>A0A1G5MZX7</accession>
<protein>
    <submittedName>
        <fullName evidence="2">Uncharacterized protein</fullName>
    </submittedName>
</protein>
<keyword evidence="1" id="KW-0812">Transmembrane</keyword>
<keyword evidence="1" id="KW-0472">Membrane</keyword>